<dbReference type="EC" id="2.5.1.75" evidence="5"/>
<evidence type="ECO:0000313" key="7">
    <source>
        <dbReference type="EMBL" id="ODV89667.1"/>
    </source>
</evidence>
<dbReference type="AlphaFoldDB" id="A0A1E4TD76"/>
<dbReference type="PANTHER" id="PTHR11088:SF89">
    <property type="entry name" value="TRNA DIMETHYLALLYLTRANSFERASE"/>
    <property type="match status" value="1"/>
</dbReference>
<evidence type="ECO:0000256" key="1">
    <source>
        <dbReference type="ARBA" id="ARBA00005842"/>
    </source>
</evidence>
<dbReference type="NCBIfam" id="TIGR00174">
    <property type="entry name" value="miaA"/>
    <property type="match status" value="1"/>
</dbReference>
<dbReference type="InterPro" id="IPR027417">
    <property type="entry name" value="P-loop_NTPase"/>
</dbReference>
<gene>
    <name evidence="7" type="ORF">CANCADRAFT_142040</name>
</gene>
<dbReference type="Gene3D" id="1.10.20.140">
    <property type="match status" value="1"/>
</dbReference>
<comment type="catalytic activity">
    <reaction evidence="5">
        <text>adenosine(37) in tRNA + dimethylallyl diphosphate = N(6)-dimethylallyladenosine(37) in tRNA + diphosphate</text>
        <dbReference type="Rhea" id="RHEA:26482"/>
        <dbReference type="Rhea" id="RHEA-COMP:10162"/>
        <dbReference type="Rhea" id="RHEA-COMP:10375"/>
        <dbReference type="ChEBI" id="CHEBI:33019"/>
        <dbReference type="ChEBI" id="CHEBI:57623"/>
        <dbReference type="ChEBI" id="CHEBI:74411"/>
        <dbReference type="ChEBI" id="CHEBI:74415"/>
        <dbReference type="EC" id="2.5.1.75"/>
    </reaction>
</comment>
<dbReference type="HAMAP" id="MF_00185">
    <property type="entry name" value="IPP_trans"/>
    <property type="match status" value="1"/>
</dbReference>
<comment type="similarity">
    <text evidence="1 6">Belongs to the IPP transferase family.</text>
</comment>
<dbReference type="GO" id="GO:0006400">
    <property type="term" value="P:tRNA modification"/>
    <property type="evidence" value="ECO:0007669"/>
    <property type="project" value="TreeGrafter"/>
</dbReference>
<proteinExistence type="inferred from homology"/>
<dbReference type="GO" id="GO:0005524">
    <property type="term" value="F:ATP binding"/>
    <property type="evidence" value="ECO:0007669"/>
    <property type="project" value="UniProtKB-KW"/>
</dbReference>
<protein>
    <recommendedName>
        <fullName evidence="5">tRNA dimethylallyltransferase</fullName>
        <ecNumber evidence="5">2.5.1.75</ecNumber>
    </recommendedName>
</protein>
<dbReference type="GO" id="GO:0005739">
    <property type="term" value="C:mitochondrion"/>
    <property type="evidence" value="ECO:0007669"/>
    <property type="project" value="TreeGrafter"/>
</dbReference>
<dbReference type="Proteomes" id="UP000095023">
    <property type="component" value="Unassembled WGS sequence"/>
</dbReference>
<evidence type="ECO:0000256" key="3">
    <source>
        <dbReference type="ARBA" id="ARBA00022741"/>
    </source>
</evidence>
<evidence type="ECO:0000256" key="2">
    <source>
        <dbReference type="ARBA" id="ARBA00022679"/>
    </source>
</evidence>
<dbReference type="Gene3D" id="3.40.50.300">
    <property type="entry name" value="P-loop containing nucleotide triphosphate hydrolases"/>
    <property type="match status" value="1"/>
</dbReference>
<name>A0A1E4TD76_9ASCO</name>
<keyword evidence="3 6" id="KW-0547">Nucleotide-binding</keyword>
<dbReference type="Pfam" id="PF01715">
    <property type="entry name" value="IPPT"/>
    <property type="match status" value="1"/>
</dbReference>
<keyword evidence="8" id="KW-1185">Reference proteome</keyword>
<keyword evidence="4 6" id="KW-0067">ATP-binding</keyword>
<accession>A0A1E4TD76</accession>
<dbReference type="EMBL" id="KV453843">
    <property type="protein sequence ID" value="ODV89667.1"/>
    <property type="molecule type" value="Genomic_DNA"/>
</dbReference>
<sequence length="419" mass="47441">MRMKDVIAIIGNTGVGKSKLAVQIAQRVGGEIINADAMQMYKGIPIITNKHPERERRGVPHHMLGFVDWRHQYTAHDFSKDAVSVIDGIYSRGKVPILVGGTHYYLNSVLLNMTLDAEDVEVPAYLDEKSNDELHEILQRVDPPLSQKFHPNDRRKVLKAISYQLCTGTRLSDAYLAQKARPPPPAYRTLLLWVYCEPETLSARLDARVDDMVADGLLDEVKQLHEFYTTTKSPADVGPLQAIGFKECLAWAESGSEEDKTDGIEATKRATRKYAKYQTRFIRKKTLLHTRQLRDAYPDHGLDVYLLDSTVLSSWDINVGERGENIATLFLNGTTSDEPFAPDQLKHLLEPPKNYDLSDRPDLWLHKTCDICTVAGKPMILVGEEAWQEHLRSQRHRRGVRGAKKLAAYEAWKKANAMN</sequence>
<evidence type="ECO:0000256" key="5">
    <source>
        <dbReference type="RuleBase" id="RU003783"/>
    </source>
</evidence>
<reference evidence="8" key="1">
    <citation type="submission" date="2016-02" db="EMBL/GenBank/DDBJ databases">
        <title>Comparative genomics of biotechnologically important yeasts.</title>
        <authorList>
            <consortium name="DOE Joint Genome Institute"/>
            <person name="Riley R."/>
            <person name="Haridas S."/>
            <person name="Wolfe K.H."/>
            <person name="Lopes M.R."/>
            <person name="Hittinger C.T."/>
            <person name="Goker M."/>
            <person name="Salamov A."/>
            <person name="Wisecaver J."/>
            <person name="Long T.M."/>
            <person name="Aerts A.L."/>
            <person name="Barry K."/>
            <person name="Choi C."/>
            <person name="Clum A."/>
            <person name="Coughlan A.Y."/>
            <person name="Deshpande S."/>
            <person name="Douglass A.P."/>
            <person name="Hanson S.J."/>
            <person name="Klenk H.-P."/>
            <person name="Labutti K."/>
            <person name="Lapidus A."/>
            <person name="Lindquist E."/>
            <person name="Lipzen A."/>
            <person name="Meier-Kolthoff J.P."/>
            <person name="Ohm R.A."/>
            <person name="Otillar R.P."/>
            <person name="Pangilinan J."/>
            <person name="Peng Y."/>
            <person name="Rokas A."/>
            <person name="Rosa C.A."/>
            <person name="Scheuner C."/>
            <person name="Sibirny A.A."/>
            <person name="Slot J.C."/>
            <person name="Stielow J.B."/>
            <person name="Sun H."/>
            <person name="Kurtzman C.P."/>
            <person name="Blackwell M."/>
            <person name="Jeffries T.W."/>
            <person name="Grigoriev I.V."/>
        </authorList>
    </citation>
    <scope>NUCLEOTIDE SEQUENCE [LARGE SCALE GENOMIC DNA]</scope>
    <source>
        <strain evidence="8">NRRL Y-17796</strain>
    </source>
</reference>
<dbReference type="SUPFAM" id="SSF52540">
    <property type="entry name" value="P-loop containing nucleoside triphosphate hydrolases"/>
    <property type="match status" value="2"/>
</dbReference>
<organism evidence="7 8">
    <name type="scientific">Tortispora caseinolytica NRRL Y-17796</name>
    <dbReference type="NCBI Taxonomy" id="767744"/>
    <lineage>
        <taxon>Eukaryota</taxon>
        <taxon>Fungi</taxon>
        <taxon>Dikarya</taxon>
        <taxon>Ascomycota</taxon>
        <taxon>Saccharomycotina</taxon>
        <taxon>Trigonopsidomycetes</taxon>
        <taxon>Trigonopsidales</taxon>
        <taxon>Trigonopsidaceae</taxon>
        <taxon>Tortispora</taxon>
    </lineage>
</organism>
<evidence type="ECO:0000256" key="6">
    <source>
        <dbReference type="RuleBase" id="RU003785"/>
    </source>
</evidence>
<dbReference type="GO" id="GO:0052381">
    <property type="term" value="F:tRNA dimethylallyltransferase activity"/>
    <property type="evidence" value="ECO:0007669"/>
    <property type="project" value="UniProtKB-EC"/>
</dbReference>
<dbReference type="InterPro" id="IPR018022">
    <property type="entry name" value="IPT"/>
</dbReference>
<evidence type="ECO:0000313" key="8">
    <source>
        <dbReference type="Proteomes" id="UP000095023"/>
    </source>
</evidence>
<evidence type="ECO:0000256" key="4">
    <source>
        <dbReference type="ARBA" id="ARBA00022840"/>
    </source>
</evidence>
<keyword evidence="5" id="KW-0819">tRNA processing</keyword>
<dbReference type="InterPro" id="IPR039657">
    <property type="entry name" value="Dimethylallyltransferase"/>
</dbReference>
<dbReference type="PANTHER" id="PTHR11088">
    <property type="entry name" value="TRNA DIMETHYLALLYLTRANSFERASE"/>
    <property type="match status" value="1"/>
</dbReference>
<dbReference type="OrthoDB" id="775260at2759"/>
<dbReference type="Gene3D" id="3.30.160.60">
    <property type="entry name" value="Classic Zinc Finger"/>
    <property type="match status" value="1"/>
</dbReference>
<keyword evidence="2 6" id="KW-0808">Transferase</keyword>